<evidence type="ECO:0000313" key="3">
    <source>
        <dbReference type="EMBL" id="MCP3731341.1"/>
    </source>
</evidence>
<keyword evidence="1" id="KW-0472">Membrane</keyword>
<dbReference type="Proteomes" id="UP001139451">
    <property type="component" value="Unassembled WGS sequence"/>
</dbReference>
<keyword evidence="4" id="KW-1185">Reference proteome</keyword>
<dbReference type="InterPro" id="IPR019533">
    <property type="entry name" value="Peptidase_S26"/>
</dbReference>
<dbReference type="InterPro" id="IPR036286">
    <property type="entry name" value="LexA/Signal_pep-like_sf"/>
</dbReference>
<feature type="domain" description="Peptidase S26" evidence="2">
    <location>
        <begin position="44"/>
        <end position="192"/>
    </location>
</feature>
<comment type="caution">
    <text evidence="3">The sequence shown here is derived from an EMBL/GenBank/DDBJ whole genome shotgun (WGS) entry which is preliminary data.</text>
</comment>
<name>A0A9X2HHK0_9SPHN</name>
<dbReference type="RefSeq" id="WP_254293855.1">
    <property type="nucleotide sequence ID" value="NZ_JAMLDX010000009.1"/>
</dbReference>
<dbReference type="GO" id="GO:0004252">
    <property type="term" value="F:serine-type endopeptidase activity"/>
    <property type="evidence" value="ECO:0007669"/>
    <property type="project" value="InterPro"/>
</dbReference>
<reference evidence="3" key="1">
    <citation type="submission" date="2022-05" db="EMBL/GenBank/DDBJ databases">
        <title>Sphingomonas sp. strain MG17 Genome sequencing and assembly.</title>
        <authorList>
            <person name="Kim I."/>
        </authorList>
    </citation>
    <scope>NUCLEOTIDE SEQUENCE</scope>
    <source>
        <strain evidence="3">MG17</strain>
    </source>
</reference>
<gene>
    <name evidence="3" type="ORF">M9978_12975</name>
</gene>
<evidence type="ECO:0000256" key="1">
    <source>
        <dbReference type="SAM" id="Phobius"/>
    </source>
</evidence>
<sequence>MFRLCWAALNLVWQLLRQIAQLPRLAATALGAATGDQPARPQRMLIALLAILPICFAASLTLSHLTLVMSPSIDAWIVRPAPGPIRKGDLVQFTLSHPAIGAKPVSATKYALCMPGDRLSIIEGPPHSIVLPSEGHFYCNGMLLGVSVRLGPKGLPLERSRWQGIIPAGHVYVGSRHARGFDSRYIGLVPIAGLRRMRRVI</sequence>
<proteinExistence type="predicted"/>
<dbReference type="EMBL" id="JAMLDX010000009">
    <property type="protein sequence ID" value="MCP3731341.1"/>
    <property type="molecule type" value="Genomic_DNA"/>
</dbReference>
<dbReference type="SUPFAM" id="SSF51306">
    <property type="entry name" value="LexA/Signal peptidase"/>
    <property type="match status" value="1"/>
</dbReference>
<evidence type="ECO:0000259" key="2">
    <source>
        <dbReference type="Pfam" id="PF10502"/>
    </source>
</evidence>
<organism evidence="3 4">
    <name type="scientific">Sphingomonas tagetis</name>
    <dbReference type="NCBI Taxonomy" id="2949092"/>
    <lineage>
        <taxon>Bacteria</taxon>
        <taxon>Pseudomonadati</taxon>
        <taxon>Pseudomonadota</taxon>
        <taxon>Alphaproteobacteria</taxon>
        <taxon>Sphingomonadales</taxon>
        <taxon>Sphingomonadaceae</taxon>
        <taxon>Sphingomonas</taxon>
    </lineage>
</organism>
<dbReference type="GO" id="GO:0006465">
    <property type="term" value="P:signal peptide processing"/>
    <property type="evidence" value="ECO:0007669"/>
    <property type="project" value="InterPro"/>
</dbReference>
<keyword evidence="1" id="KW-0812">Transmembrane</keyword>
<protein>
    <submittedName>
        <fullName evidence="3">S26 family signal peptidase</fullName>
    </submittedName>
</protein>
<keyword evidence="1" id="KW-1133">Transmembrane helix</keyword>
<accession>A0A9X2HHK0</accession>
<dbReference type="AlphaFoldDB" id="A0A9X2HHK0"/>
<evidence type="ECO:0000313" key="4">
    <source>
        <dbReference type="Proteomes" id="UP001139451"/>
    </source>
</evidence>
<feature type="transmembrane region" description="Helical" evidence="1">
    <location>
        <begin position="44"/>
        <end position="69"/>
    </location>
</feature>
<dbReference type="Pfam" id="PF10502">
    <property type="entry name" value="Peptidase_S26"/>
    <property type="match status" value="1"/>
</dbReference>